<evidence type="ECO:0000313" key="8">
    <source>
        <dbReference type="EMBL" id="PAE01467.1"/>
    </source>
</evidence>
<keyword evidence="3 6" id="KW-0812">Transmembrane</keyword>
<dbReference type="EMBL" id="NPBJ01000003">
    <property type="protein sequence ID" value="PAE01467.1"/>
    <property type="molecule type" value="Genomic_DNA"/>
</dbReference>
<reference evidence="8 9" key="1">
    <citation type="submission" date="2017-07" db="EMBL/GenBank/DDBJ databases">
        <title>Isolation and whole genome analysis of endospore-forming bacteria from heroin.</title>
        <authorList>
            <person name="Kalinowski J."/>
            <person name="Ahrens B."/>
            <person name="Al-Dilaimi A."/>
            <person name="Winkler A."/>
            <person name="Wibberg D."/>
            <person name="Schleenbecker U."/>
            <person name="Ruckert C."/>
            <person name="Wolfel R."/>
            <person name="Grass G."/>
        </authorList>
    </citation>
    <scope>NUCLEOTIDE SEQUENCE [LARGE SCALE GENOMIC DNA]</scope>
    <source>
        <strain evidence="8 9">7517-1</strain>
    </source>
</reference>
<dbReference type="RefSeq" id="WP_095217603.1">
    <property type="nucleotide sequence ID" value="NZ_NPBJ01000003.1"/>
</dbReference>
<accession>A0ABX4H2U8</accession>
<feature type="domain" description="Cytochrome C biogenesis protein transmembrane" evidence="7">
    <location>
        <begin position="7"/>
        <end position="188"/>
    </location>
</feature>
<dbReference type="Proteomes" id="UP000216852">
    <property type="component" value="Unassembled WGS sequence"/>
</dbReference>
<feature type="transmembrane region" description="Helical" evidence="6">
    <location>
        <begin position="125"/>
        <end position="143"/>
    </location>
</feature>
<dbReference type="InterPro" id="IPR003834">
    <property type="entry name" value="Cyt_c_assmbl_TM_dom"/>
</dbReference>
<evidence type="ECO:0000256" key="1">
    <source>
        <dbReference type="ARBA" id="ARBA00004141"/>
    </source>
</evidence>
<feature type="transmembrane region" description="Helical" evidence="6">
    <location>
        <begin position="93"/>
        <end position="113"/>
    </location>
</feature>
<evidence type="ECO:0000256" key="3">
    <source>
        <dbReference type="ARBA" id="ARBA00022692"/>
    </source>
</evidence>
<evidence type="ECO:0000256" key="4">
    <source>
        <dbReference type="ARBA" id="ARBA00022989"/>
    </source>
</evidence>
<feature type="transmembrane region" description="Helical" evidence="6">
    <location>
        <begin position="57"/>
        <end position="81"/>
    </location>
</feature>
<evidence type="ECO:0000256" key="6">
    <source>
        <dbReference type="SAM" id="Phobius"/>
    </source>
</evidence>
<dbReference type="Pfam" id="PF02683">
    <property type="entry name" value="DsbD_TM"/>
    <property type="match status" value="1"/>
</dbReference>
<comment type="caution">
    <text evidence="8">The sequence shown here is derived from an EMBL/GenBank/DDBJ whole genome shotgun (WGS) entry which is preliminary data.</text>
</comment>
<evidence type="ECO:0000259" key="7">
    <source>
        <dbReference type="Pfam" id="PF02683"/>
    </source>
</evidence>
<feature type="transmembrane region" description="Helical" evidence="6">
    <location>
        <begin position="197"/>
        <end position="215"/>
    </location>
</feature>
<dbReference type="InterPro" id="IPR051790">
    <property type="entry name" value="Cytochrome_c-biogenesis_DsbD"/>
</dbReference>
<keyword evidence="4 6" id="KW-1133">Transmembrane helix</keyword>
<gene>
    <name evidence="8" type="ORF">CHH48_01585</name>
</gene>
<sequence>MENIGIFLAFMAGILSFLSPCSLPLYPAFISYIAGVSINDLKTNDVVLRRNVFTHSLLFLIGFSIIFLALGLSTSLIGRFFTDYKDLLRELGAILMVFFGLVLTGILQFDALLTEKRVNFKKKTTGYLGSVLLGIGTAAGWTPCTGPILAGVFALGLSDPGKGLVYMLIYCLGFSIPFIILSFFIERMGFLKRNSRIFMITGGLIMIGVGVLLYFDALVNIVSWLTFLT</sequence>
<dbReference type="PANTHER" id="PTHR31272">
    <property type="entry name" value="CYTOCHROME C-TYPE BIOGENESIS PROTEIN HI_1454-RELATED"/>
    <property type="match status" value="1"/>
</dbReference>
<evidence type="ECO:0000313" key="9">
    <source>
        <dbReference type="Proteomes" id="UP000216852"/>
    </source>
</evidence>
<name>A0ABX4H2U8_9BACI</name>
<protein>
    <submittedName>
        <fullName evidence="8">Cytochrome C biogenesis protein CcdA</fullName>
    </submittedName>
</protein>
<comment type="subcellular location">
    <subcellularLocation>
        <location evidence="1">Membrane</location>
        <topology evidence="1">Multi-pass membrane protein</topology>
    </subcellularLocation>
</comment>
<comment type="similarity">
    <text evidence="2">Belongs to the DsbD family.</text>
</comment>
<keyword evidence="5 6" id="KW-0472">Membrane</keyword>
<organism evidence="8 9">
    <name type="scientific">Terribacillus saccharophilus</name>
    <dbReference type="NCBI Taxonomy" id="361277"/>
    <lineage>
        <taxon>Bacteria</taxon>
        <taxon>Bacillati</taxon>
        <taxon>Bacillota</taxon>
        <taxon>Bacilli</taxon>
        <taxon>Bacillales</taxon>
        <taxon>Bacillaceae</taxon>
        <taxon>Terribacillus</taxon>
    </lineage>
</organism>
<keyword evidence="9" id="KW-1185">Reference proteome</keyword>
<dbReference type="PANTHER" id="PTHR31272:SF4">
    <property type="entry name" value="CYTOCHROME C-TYPE BIOGENESIS PROTEIN HI_1454-RELATED"/>
    <property type="match status" value="1"/>
</dbReference>
<evidence type="ECO:0000256" key="5">
    <source>
        <dbReference type="ARBA" id="ARBA00023136"/>
    </source>
</evidence>
<feature type="transmembrane region" description="Helical" evidence="6">
    <location>
        <begin position="6"/>
        <end position="36"/>
    </location>
</feature>
<proteinExistence type="inferred from homology"/>
<evidence type="ECO:0000256" key="2">
    <source>
        <dbReference type="ARBA" id="ARBA00006143"/>
    </source>
</evidence>
<feature type="transmembrane region" description="Helical" evidence="6">
    <location>
        <begin position="163"/>
        <end position="185"/>
    </location>
</feature>